<comment type="similarity">
    <text evidence="7">Belongs to the adenylyl cyclase class-4/guanylyl cyclase family.</text>
</comment>
<protein>
    <submittedName>
        <fullName evidence="11">Atrial natriuretic peptide receptor 2-like</fullName>
    </submittedName>
</protein>
<sequence length="108" mass="11850">MQIISGAVVAGVVGTKMPRYCLFGDTVNIAERLESEGQADRIHISNTSHDLLKELGGFYMTDRGEIELQGKGRFHTYWLNGKDGFEPGAAADGDQLINVPSSTKHTRR</sequence>
<dbReference type="Gene3D" id="3.30.70.1230">
    <property type="entry name" value="Nucleotide cyclase"/>
    <property type="match status" value="1"/>
</dbReference>
<keyword evidence="4" id="KW-1133">Transmembrane helix</keyword>
<evidence type="ECO:0000256" key="3">
    <source>
        <dbReference type="ARBA" id="ARBA00022741"/>
    </source>
</evidence>
<dbReference type="InterPro" id="IPR018297">
    <property type="entry name" value="A/G_cyclase_CS"/>
</dbReference>
<evidence type="ECO:0000256" key="5">
    <source>
        <dbReference type="ARBA" id="ARBA00023136"/>
    </source>
</evidence>
<evidence type="ECO:0000256" key="7">
    <source>
        <dbReference type="RuleBase" id="RU000405"/>
    </source>
</evidence>
<evidence type="ECO:0000313" key="11">
    <source>
        <dbReference type="RefSeq" id="XP_002739200.1"/>
    </source>
</evidence>
<evidence type="ECO:0000256" key="2">
    <source>
        <dbReference type="ARBA" id="ARBA00022692"/>
    </source>
</evidence>
<dbReference type="GeneID" id="100371788"/>
<keyword evidence="6 7" id="KW-0456">Lyase</keyword>
<dbReference type="Proteomes" id="UP000694865">
    <property type="component" value="Unplaced"/>
</dbReference>
<dbReference type="PANTHER" id="PTHR11920">
    <property type="entry name" value="GUANYLYL CYCLASE"/>
    <property type="match status" value="1"/>
</dbReference>
<evidence type="ECO:0000313" key="10">
    <source>
        <dbReference type="Proteomes" id="UP000694865"/>
    </source>
</evidence>
<dbReference type="InterPro" id="IPR050401">
    <property type="entry name" value="Cyclic_nucleotide_synthase"/>
</dbReference>
<dbReference type="RefSeq" id="XP_002739200.1">
    <property type="nucleotide sequence ID" value="XM_002739154.1"/>
</dbReference>
<feature type="compositionally biased region" description="Polar residues" evidence="8">
    <location>
        <begin position="98"/>
        <end position="108"/>
    </location>
</feature>
<name>A0ABM0GX00_SACKO</name>
<dbReference type="CDD" id="cd07302">
    <property type="entry name" value="CHD"/>
    <property type="match status" value="1"/>
</dbReference>
<dbReference type="PROSITE" id="PS50125">
    <property type="entry name" value="GUANYLATE_CYCLASE_2"/>
    <property type="match status" value="1"/>
</dbReference>
<feature type="region of interest" description="Disordered" evidence="8">
    <location>
        <begin position="86"/>
        <end position="108"/>
    </location>
</feature>
<dbReference type="PANTHER" id="PTHR11920:SF335">
    <property type="entry name" value="GUANYLATE CYCLASE"/>
    <property type="match status" value="1"/>
</dbReference>
<feature type="domain" description="Guanylate cyclase" evidence="9">
    <location>
        <begin position="1"/>
        <end position="34"/>
    </location>
</feature>
<dbReference type="Pfam" id="PF00211">
    <property type="entry name" value="Guanylate_cyc"/>
    <property type="match status" value="1"/>
</dbReference>
<proteinExistence type="inferred from homology"/>
<dbReference type="PROSITE" id="PS00452">
    <property type="entry name" value="GUANYLATE_CYCLASE_1"/>
    <property type="match status" value="1"/>
</dbReference>
<keyword evidence="3" id="KW-0547">Nucleotide-binding</keyword>
<dbReference type="SUPFAM" id="SSF55073">
    <property type="entry name" value="Nucleotide cyclase"/>
    <property type="match status" value="1"/>
</dbReference>
<reference evidence="11" key="1">
    <citation type="submission" date="2025-08" db="UniProtKB">
        <authorList>
            <consortium name="RefSeq"/>
        </authorList>
    </citation>
    <scope>IDENTIFICATION</scope>
    <source>
        <tissue evidence="11">Testes</tissue>
    </source>
</reference>
<gene>
    <name evidence="11" type="primary">LOC100371788</name>
</gene>
<evidence type="ECO:0000259" key="9">
    <source>
        <dbReference type="PROSITE" id="PS50125"/>
    </source>
</evidence>
<organism evidence="10 11">
    <name type="scientific">Saccoglossus kowalevskii</name>
    <name type="common">Acorn worm</name>
    <dbReference type="NCBI Taxonomy" id="10224"/>
    <lineage>
        <taxon>Eukaryota</taxon>
        <taxon>Metazoa</taxon>
        <taxon>Hemichordata</taxon>
        <taxon>Enteropneusta</taxon>
        <taxon>Harrimaniidae</taxon>
        <taxon>Saccoglossus</taxon>
    </lineage>
</organism>
<evidence type="ECO:0000256" key="4">
    <source>
        <dbReference type="ARBA" id="ARBA00022989"/>
    </source>
</evidence>
<evidence type="ECO:0000256" key="1">
    <source>
        <dbReference type="ARBA" id="ARBA00004370"/>
    </source>
</evidence>
<comment type="subcellular location">
    <subcellularLocation>
        <location evidence="1">Membrane</location>
    </subcellularLocation>
</comment>
<keyword evidence="10" id="KW-1185">Reference proteome</keyword>
<evidence type="ECO:0000256" key="6">
    <source>
        <dbReference type="ARBA" id="ARBA00023239"/>
    </source>
</evidence>
<keyword evidence="2" id="KW-0812">Transmembrane</keyword>
<accession>A0ABM0GX00</accession>
<keyword evidence="5" id="KW-0472">Membrane</keyword>
<dbReference type="InterPro" id="IPR029787">
    <property type="entry name" value="Nucleotide_cyclase"/>
</dbReference>
<evidence type="ECO:0000256" key="8">
    <source>
        <dbReference type="SAM" id="MobiDB-lite"/>
    </source>
</evidence>
<dbReference type="InterPro" id="IPR001054">
    <property type="entry name" value="A/G_cyclase"/>
</dbReference>